<dbReference type="InterPro" id="IPR000182">
    <property type="entry name" value="GNAT_dom"/>
</dbReference>
<dbReference type="SUPFAM" id="SSF55729">
    <property type="entry name" value="Acyl-CoA N-acyltransferases (Nat)"/>
    <property type="match status" value="1"/>
</dbReference>
<comment type="caution">
    <text evidence="4">The sequence shown here is derived from an EMBL/GenBank/DDBJ whole genome shotgun (WGS) entry which is preliminary data.</text>
</comment>
<dbReference type="RefSeq" id="WP_075805487.1">
    <property type="nucleotide sequence ID" value="NZ_MKZO01000047.1"/>
</dbReference>
<dbReference type="InterPro" id="IPR016181">
    <property type="entry name" value="Acyl_CoA_acyltransferase"/>
</dbReference>
<protein>
    <recommendedName>
        <fullName evidence="3">N-acetyltransferase domain-containing protein</fullName>
    </recommendedName>
</protein>
<keyword evidence="1" id="KW-0808">Transferase</keyword>
<evidence type="ECO:0000313" key="4">
    <source>
        <dbReference type="EMBL" id="OLS60374.1"/>
    </source>
</evidence>
<dbReference type="PANTHER" id="PTHR10908:SF0">
    <property type="entry name" value="SEROTONIN N-ACETYLTRANSFERASE"/>
    <property type="match status" value="1"/>
</dbReference>
<dbReference type="OrthoDB" id="9800962at2"/>
<name>A0A1Q9QZ13_PSEPU</name>
<evidence type="ECO:0000256" key="1">
    <source>
        <dbReference type="ARBA" id="ARBA00022679"/>
    </source>
</evidence>
<organism evidence="4 5">
    <name type="scientific">Pseudomonas putida</name>
    <name type="common">Arthrobacter siderocapsulatus</name>
    <dbReference type="NCBI Taxonomy" id="303"/>
    <lineage>
        <taxon>Bacteria</taxon>
        <taxon>Pseudomonadati</taxon>
        <taxon>Pseudomonadota</taxon>
        <taxon>Gammaproteobacteria</taxon>
        <taxon>Pseudomonadales</taxon>
        <taxon>Pseudomonadaceae</taxon>
        <taxon>Pseudomonas</taxon>
    </lineage>
</organism>
<dbReference type="EMBL" id="MKZO01000047">
    <property type="protein sequence ID" value="OLS60374.1"/>
    <property type="molecule type" value="Genomic_DNA"/>
</dbReference>
<dbReference type="CDD" id="cd04301">
    <property type="entry name" value="NAT_SF"/>
    <property type="match status" value="1"/>
</dbReference>
<reference evidence="4 5" key="1">
    <citation type="submission" date="2016-10" db="EMBL/GenBank/DDBJ databases">
        <title>Genome Sequence of Pseudomonas putida GM4FR.</title>
        <authorList>
            <person name="Poehlein A."/>
            <person name="Wemheuer F."/>
            <person name="Hollensteiner J."/>
            <person name="Wemheuer B."/>
        </authorList>
    </citation>
    <scope>NUCLEOTIDE SEQUENCE [LARGE SCALE GENOMIC DNA]</scope>
    <source>
        <strain evidence="4 5">GM4FR</strain>
    </source>
</reference>
<evidence type="ECO:0000256" key="2">
    <source>
        <dbReference type="ARBA" id="ARBA00023315"/>
    </source>
</evidence>
<dbReference type="Pfam" id="PF00583">
    <property type="entry name" value="Acetyltransf_1"/>
    <property type="match status" value="1"/>
</dbReference>
<proteinExistence type="predicted"/>
<dbReference type="PANTHER" id="PTHR10908">
    <property type="entry name" value="SEROTONIN N-ACETYLTRANSFERASE"/>
    <property type="match status" value="1"/>
</dbReference>
<evidence type="ECO:0000259" key="3">
    <source>
        <dbReference type="PROSITE" id="PS51186"/>
    </source>
</evidence>
<dbReference type="Proteomes" id="UP000186736">
    <property type="component" value="Unassembled WGS sequence"/>
</dbReference>
<evidence type="ECO:0000313" key="5">
    <source>
        <dbReference type="Proteomes" id="UP000186736"/>
    </source>
</evidence>
<dbReference type="AlphaFoldDB" id="A0A1Q9QZ13"/>
<dbReference type="Gene3D" id="3.40.630.30">
    <property type="match status" value="1"/>
</dbReference>
<gene>
    <name evidence="4" type="ORF">PSEMO_47850</name>
</gene>
<sequence length="163" mass="18200">MSTLHFRHPLPADAERCFAIETGAYEGDEAATLEKIRTRIGEYPQGFLILEVDGQVAGFINSGCAHEVVMSDEAFKELVGHDPAAPNVVIMSVVVDPAFQGKGYAKALMTEFVRQMKVLNKATIHLMCKQQHVDLYRRMGYQYVQPSPSEHGGMSWHEMIMSL</sequence>
<dbReference type="GO" id="GO:0008080">
    <property type="term" value="F:N-acetyltransferase activity"/>
    <property type="evidence" value="ECO:0007669"/>
    <property type="project" value="UniProtKB-ARBA"/>
</dbReference>
<feature type="domain" description="N-acetyltransferase" evidence="3">
    <location>
        <begin position="4"/>
        <end position="163"/>
    </location>
</feature>
<keyword evidence="2" id="KW-0012">Acyltransferase</keyword>
<accession>A0A1Q9QZ13</accession>
<dbReference type="InterPro" id="IPR051635">
    <property type="entry name" value="SNAT-like"/>
</dbReference>
<dbReference type="PROSITE" id="PS51186">
    <property type="entry name" value="GNAT"/>
    <property type="match status" value="1"/>
</dbReference>